<evidence type="ECO:0000256" key="3">
    <source>
        <dbReference type="ARBA" id="ARBA00022723"/>
    </source>
</evidence>
<dbReference type="HOGENOM" id="CLU_1831747_0_0_11"/>
<dbReference type="GO" id="GO:0000287">
    <property type="term" value="F:magnesium ion binding"/>
    <property type="evidence" value="ECO:0007669"/>
    <property type="project" value="UniProtKB-UniRule"/>
</dbReference>
<dbReference type="InterPro" id="IPR029060">
    <property type="entry name" value="PIN-like_dom_sf"/>
</dbReference>
<dbReference type="EC" id="3.1.-.-" evidence="6"/>
<keyword evidence="1 6" id="KW-1277">Toxin-antitoxin system</keyword>
<keyword evidence="4 6" id="KW-0378">Hydrolase</keyword>
<dbReference type="EMBL" id="CP001854">
    <property type="protein sequence ID" value="ADB48617.1"/>
    <property type="molecule type" value="Genomic_DNA"/>
</dbReference>
<sequence>MSVLLLDASVWIASVDGDDRHHAAARELIADGPGARELAALDLTVFEVANVAVRSWRDVARATRLAELVEVSCASDLERIDGETAAYTVRIADELGLTAYDAAYVAVSRRRGWTLVSCDMKDLVGPGHAVAPDDVPPLAS</sequence>
<keyword evidence="3 6" id="KW-0479">Metal-binding</keyword>
<evidence type="ECO:0000256" key="5">
    <source>
        <dbReference type="ARBA" id="ARBA00022842"/>
    </source>
</evidence>
<dbReference type="OrthoDB" id="32665at2"/>
<name>D3F539_CONWI</name>
<dbReference type="CDD" id="cd09873">
    <property type="entry name" value="PIN_Pae0151-like"/>
    <property type="match status" value="1"/>
</dbReference>
<keyword evidence="6" id="KW-0800">Toxin</keyword>
<evidence type="ECO:0000256" key="2">
    <source>
        <dbReference type="ARBA" id="ARBA00022722"/>
    </source>
</evidence>
<dbReference type="eggNOG" id="COG4113">
    <property type="taxonomic scope" value="Bacteria"/>
</dbReference>
<dbReference type="GO" id="GO:0016787">
    <property type="term" value="F:hydrolase activity"/>
    <property type="evidence" value="ECO:0007669"/>
    <property type="project" value="UniProtKB-KW"/>
</dbReference>
<keyword evidence="9" id="KW-1185">Reference proteome</keyword>
<feature type="binding site" evidence="6">
    <location>
        <position position="7"/>
    </location>
    <ligand>
        <name>Mg(2+)</name>
        <dbReference type="ChEBI" id="CHEBI:18420"/>
    </ligand>
</feature>
<evidence type="ECO:0000256" key="6">
    <source>
        <dbReference type="HAMAP-Rule" id="MF_00265"/>
    </source>
</evidence>
<dbReference type="GO" id="GO:0004540">
    <property type="term" value="F:RNA nuclease activity"/>
    <property type="evidence" value="ECO:0007669"/>
    <property type="project" value="InterPro"/>
</dbReference>
<comment type="cofactor">
    <cofactor evidence="6">
        <name>Mg(2+)</name>
        <dbReference type="ChEBI" id="CHEBI:18420"/>
    </cofactor>
</comment>
<evidence type="ECO:0000313" key="8">
    <source>
        <dbReference type="EMBL" id="ADB48617.1"/>
    </source>
</evidence>
<reference evidence="8 9" key="1">
    <citation type="journal article" date="2010" name="Stand. Genomic Sci.">
        <title>Complete genome sequence of Conexibacter woesei type strain (ID131577).</title>
        <authorList>
            <person name="Pukall R."/>
            <person name="Lapidus A."/>
            <person name="Glavina Del Rio T."/>
            <person name="Copeland A."/>
            <person name="Tice H."/>
            <person name="Cheng J.-F."/>
            <person name="Lucas S."/>
            <person name="Chen F."/>
            <person name="Nolan M."/>
            <person name="Bruce D."/>
            <person name="Goodwin L."/>
            <person name="Pitluck S."/>
            <person name="Mavromatis K."/>
            <person name="Ivanova N."/>
            <person name="Ovchinnikova G."/>
            <person name="Pati A."/>
            <person name="Chen A."/>
            <person name="Palaniappan K."/>
            <person name="Land M."/>
            <person name="Hauser L."/>
            <person name="Chang Y.-J."/>
            <person name="Jeffries C.D."/>
            <person name="Chain P."/>
            <person name="Meincke L."/>
            <person name="Sims D."/>
            <person name="Brettin T."/>
            <person name="Detter J.C."/>
            <person name="Rohde M."/>
            <person name="Goeker M."/>
            <person name="Bristow J."/>
            <person name="Eisen J.A."/>
            <person name="Markowitz V."/>
            <person name="Kyrpides N.C."/>
            <person name="Klenk H.-P."/>
            <person name="Hugenholtz P."/>
        </authorList>
    </citation>
    <scope>NUCLEOTIDE SEQUENCE [LARGE SCALE GENOMIC DNA]</scope>
    <source>
        <strain evidence="9">DSM 14684 / CIP 108061 / JCM 11494 / NBRC 100937 / ID131577</strain>
    </source>
</reference>
<dbReference type="InterPro" id="IPR002716">
    <property type="entry name" value="PIN_dom"/>
</dbReference>
<accession>D3F539</accession>
<comment type="similarity">
    <text evidence="6">Belongs to the PINc/VapC protein family.</text>
</comment>
<dbReference type="KEGG" id="cwo:Cwoe_0181"/>
<dbReference type="InterPro" id="IPR022907">
    <property type="entry name" value="VapC_family"/>
</dbReference>
<dbReference type="SUPFAM" id="SSF88723">
    <property type="entry name" value="PIN domain-like"/>
    <property type="match status" value="1"/>
</dbReference>
<protein>
    <recommendedName>
        <fullName evidence="6">Ribonuclease VapC</fullName>
        <shortName evidence="6">RNase VapC</shortName>
        <ecNumber evidence="6">3.1.-.-</ecNumber>
    </recommendedName>
    <alternativeName>
        <fullName evidence="6">Toxin VapC</fullName>
    </alternativeName>
</protein>
<feature type="domain" description="PIN" evidence="7">
    <location>
        <begin position="5"/>
        <end position="119"/>
    </location>
</feature>
<comment type="function">
    <text evidence="6">Toxic component of a toxin-antitoxin (TA) system. An RNase.</text>
</comment>
<keyword evidence="5 6" id="KW-0460">Magnesium</keyword>
<dbReference type="STRING" id="469383.Cwoe_0181"/>
<feature type="binding site" evidence="6">
    <location>
        <position position="101"/>
    </location>
    <ligand>
        <name>Mg(2+)</name>
        <dbReference type="ChEBI" id="CHEBI:18420"/>
    </ligand>
</feature>
<dbReference type="Pfam" id="PF01850">
    <property type="entry name" value="PIN"/>
    <property type="match status" value="1"/>
</dbReference>
<reference evidence="9" key="2">
    <citation type="submission" date="2010-01" db="EMBL/GenBank/DDBJ databases">
        <title>The complete genome of Conexibacter woesei DSM 14684.</title>
        <authorList>
            <consortium name="US DOE Joint Genome Institute (JGI-PGF)"/>
            <person name="Lucas S."/>
            <person name="Copeland A."/>
            <person name="Lapidus A."/>
            <person name="Glavina del Rio T."/>
            <person name="Dalin E."/>
            <person name="Tice H."/>
            <person name="Bruce D."/>
            <person name="Goodwin L."/>
            <person name="Pitluck S."/>
            <person name="Kyrpides N."/>
            <person name="Mavromatis K."/>
            <person name="Ivanova N."/>
            <person name="Mikhailova N."/>
            <person name="Chertkov O."/>
            <person name="Brettin T."/>
            <person name="Detter J.C."/>
            <person name="Han C."/>
            <person name="Larimer F."/>
            <person name="Land M."/>
            <person name="Hauser L."/>
            <person name="Markowitz V."/>
            <person name="Cheng J.-F."/>
            <person name="Hugenholtz P."/>
            <person name="Woyke T."/>
            <person name="Wu D."/>
            <person name="Pukall R."/>
            <person name="Steenblock K."/>
            <person name="Schneider S."/>
            <person name="Klenk H.-P."/>
            <person name="Eisen J.A."/>
        </authorList>
    </citation>
    <scope>NUCLEOTIDE SEQUENCE [LARGE SCALE GENOMIC DNA]</scope>
    <source>
        <strain evidence="9">DSM 14684 / CIP 108061 / JCM 11494 / NBRC 100937 / ID131577</strain>
    </source>
</reference>
<organism evidence="8 9">
    <name type="scientific">Conexibacter woesei (strain DSM 14684 / CCUG 47730 / CIP 108061 / JCM 11494 / NBRC 100937 / ID131577)</name>
    <dbReference type="NCBI Taxonomy" id="469383"/>
    <lineage>
        <taxon>Bacteria</taxon>
        <taxon>Bacillati</taxon>
        <taxon>Actinomycetota</taxon>
        <taxon>Thermoleophilia</taxon>
        <taxon>Solirubrobacterales</taxon>
        <taxon>Conexibacteraceae</taxon>
        <taxon>Conexibacter</taxon>
    </lineage>
</organism>
<evidence type="ECO:0000313" key="9">
    <source>
        <dbReference type="Proteomes" id="UP000008229"/>
    </source>
</evidence>
<dbReference type="AlphaFoldDB" id="D3F539"/>
<keyword evidence="2 6" id="KW-0540">Nuclease</keyword>
<dbReference type="HAMAP" id="MF_00265">
    <property type="entry name" value="VapC_Nob1"/>
    <property type="match status" value="1"/>
</dbReference>
<dbReference type="RefSeq" id="WP_012931670.1">
    <property type="nucleotide sequence ID" value="NC_013739.1"/>
</dbReference>
<proteinExistence type="inferred from homology"/>
<evidence type="ECO:0000256" key="1">
    <source>
        <dbReference type="ARBA" id="ARBA00022649"/>
    </source>
</evidence>
<evidence type="ECO:0000256" key="4">
    <source>
        <dbReference type="ARBA" id="ARBA00022801"/>
    </source>
</evidence>
<dbReference type="Proteomes" id="UP000008229">
    <property type="component" value="Chromosome"/>
</dbReference>
<dbReference type="GO" id="GO:0090729">
    <property type="term" value="F:toxin activity"/>
    <property type="evidence" value="ECO:0007669"/>
    <property type="project" value="UniProtKB-KW"/>
</dbReference>
<evidence type="ECO:0000259" key="7">
    <source>
        <dbReference type="Pfam" id="PF01850"/>
    </source>
</evidence>
<dbReference type="Gene3D" id="3.40.50.1010">
    <property type="entry name" value="5'-nuclease"/>
    <property type="match status" value="1"/>
</dbReference>
<gene>
    <name evidence="6" type="primary">vapC</name>
    <name evidence="8" type="ordered locus">Cwoe_0181</name>
</gene>
<dbReference type="InterPro" id="IPR044153">
    <property type="entry name" value="PIN_Pae0151-like"/>
</dbReference>